<feature type="transmembrane region" description="Helical" evidence="1">
    <location>
        <begin position="6"/>
        <end position="26"/>
    </location>
</feature>
<evidence type="ECO:0000313" key="3">
    <source>
        <dbReference type="Proteomes" id="UP000326780"/>
    </source>
</evidence>
<dbReference type="EMBL" id="CP045644">
    <property type="protein sequence ID" value="QFZ87010.1"/>
    <property type="molecule type" value="Genomic_DNA"/>
</dbReference>
<name>A0A5Q0MB00_VARPD</name>
<dbReference type="RefSeq" id="WP_153285448.1">
    <property type="nucleotide sequence ID" value="NZ_CP045644.1"/>
</dbReference>
<keyword evidence="1" id="KW-1133">Transmembrane helix</keyword>
<gene>
    <name evidence="2" type="ORF">GFK26_31675</name>
</gene>
<feature type="transmembrane region" description="Helical" evidence="1">
    <location>
        <begin position="72"/>
        <end position="98"/>
    </location>
</feature>
<evidence type="ECO:0000313" key="2">
    <source>
        <dbReference type="EMBL" id="QFZ87010.1"/>
    </source>
</evidence>
<proteinExistence type="predicted"/>
<reference evidence="2 3" key="1">
    <citation type="submission" date="2019-10" db="EMBL/GenBank/DDBJ databases">
        <title>Complete genome sequence of Variovorax paradoxus 5C-2.</title>
        <authorList>
            <person name="Gogoleva N.E."/>
            <person name="Balkin A.S."/>
        </authorList>
    </citation>
    <scope>NUCLEOTIDE SEQUENCE [LARGE SCALE GENOMIC DNA]</scope>
    <source>
        <strain evidence="2 3">5C-2</strain>
    </source>
</reference>
<accession>A0A5Q0MB00</accession>
<organism evidence="2 3">
    <name type="scientific">Variovorax paradoxus</name>
    <dbReference type="NCBI Taxonomy" id="34073"/>
    <lineage>
        <taxon>Bacteria</taxon>
        <taxon>Pseudomonadati</taxon>
        <taxon>Pseudomonadota</taxon>
        <taxon>Betaproteobacteria</taxon>
        <taxon>Burkholderiales</taxon>
        <taxon>Comamonadaceae</taxon>
        <taxon>Variovorax</taxon>
    </lineage>
</organism>
<keyword evidence="1" id="KW-0472">Membrane</keyword>
<dbReference type="InterPro" id="IPR018681">
    <property type="entry name" value="DUF2165_transmembrane"/>
</dbReference>
<evidence type="ECO:0000256" key="1">
    <source>
        <dbReference type="SAM" id="Phobius"/>
    </source>
</evidence>
<dbReference type="Pfam" id="PF09933">
    <property type="entry name" value="DUF2165"/>
    <property type="match status" value="1"/>
</dbReference>
<feature type="transmembrane region" description="Helical" evidence="1">
    <location>
        <begin position="140"/>
        <end position="160"/>
    </location>
</feature>
<dbReference type="Proteomes" id="UP000326780">
    <property type="component" value="Chromosome"/>
</dbReference>
<protein>
    <submittedName>
        <fullName evidence="2">DUF2165 family protein</fullName>
    </submittedName>
</protein>
<keyword evidence="1" id="KW-0812">Transmembrane</keyword>
<dbReference type="AlphaFoldDB" id="A0A5Q0MB00"/>
<feature type="transmembrane region" description="Helical" evidence="1">
    <location>
        <begin position="110"/>
        <end position="133"/>
    </location>
</feature>
<sequence length="161" mass="17447">MNLPTSVWLFQSLHALGMALWLSIAVRNNWRGFAGSAFAVGGTMSMAPLHDEPAIETPLLTRAIRSVALHRTALGVVLALQLGAALAFWAGSAALVVGGDLAVARPWLNLGLAGFAAFLLAMHLGGLWFGYWIRQEGLQLTHLVLLLWVLAAFFLFNMSWH</sequence>